<evidence type="ECO:0008006" key="3">
    <source>
        <dbReference type="Google" id="ProtNLM"/>
    </source>
</evidence>
<keyword evidence="2" id="KW-1185">Reference proteome</keyword>
<dbReference type="Gene3D" id="3.90.1200.10">
    <property type="match status" value="1"/>
</dbReference>
<dbReference type="SUPFAM" id="SSF56112">
    <property type="entry name" value="Protein kinase-like (PK-like)"/>
    <property type="match status" value="1"/>
</dbReference>
<dbReference type="PANTHER" id="PTHR39179:SF2">
    <property type="entry name" value="ENDOSPORE COAT-ASSOCIATED PROTEIN YUTH"/>
    <property type="match status" value="1"/>
</dbReference>
<dbReference type="EMBL" id="JBHTKK010000011">
    <property type="protein sequence ID" value="MFD1066468.1"/>
    <property type="molecule type" value="Genomic_DNA"/>
</dbReference>
<dbReference type="InterPro" id="IPR047175">
    <property type="entry name" value="CotS-like"/>
</dbReference>
<dbReference type="RefSeq" id="WP_379592047.1">
    <property type="nucleotide sequence ID" value="NZ_JBHTKK010000011.1"/>
</dbReference>
<sequence>MPMSEMLRSQYAIQVEGKQFIEEREAYQKEHYHYFTIPAGNKEMILMEQATLAYFLRENGIYHVAYPVRNINGEWFTNYGNEWWMVLVLEDSTQIYRKESPGKMLGDIHRIGSGFQYEPKMISSYGQWRKLWEEKITFFESELTRQAKEETASKYLSEVMDVLPYIVGISENAIQYLRESEKEQRILQTDQSTIGFSRWSSSEKKIIWTDELVYDHPTRDVAEYIRYAYLQNKSDTEINQFLNDYQNYQPLSVFAWRLIFARLSFPVHVYDFLEGAFQYPDFRALQQLLNHQETYERRLARFYETVGVDVSDWRIPMISWL</sequence>
<dbReference type="PANTHER" id="PTHR39179">
    <property type="entry name" value="SPORE COAT PROTEIN I"/>
    <property type="match status" value="1"/>
</dbReference>
<proteinExistence type="predicted"/>
<comment type="caution">
    <text evidence="1">The sequence shown here is derived from an EMBL/GenBank/DDBJ whole genome shotgun (WGS) entry which is preliminary data.</text>
</comment>
<dbReference type="InterPro" id="IPR011009">
    <property type="entry name" value="Kinase-like_dom_sf"/>
</dbReference>
<reference evidence="2" key="1">
    <citation type="journal article" date="2019" name="Int. J. Syst. Evol. Microbiol.">
        <title>The Global Catalogue of Microorganisms (GCM) 10K type strain sequencing project: providing services to taxonomists for standard genome sequencing and annotation.</title>
        <authorList>
            <consortium name="The Broad Institute Genomics Platform"/>
            <consortium name="The Broad Institute Genome Sequencing Center for Infectious Disease"/>
            <person name="Wu L."/>
            <person name="Ma J."/>
        </authorList>
    </citation>
    <scope>NUCLEOTIDE SEQUENCE [LARGE SCALE GENOMIC DNA]</scope>
    <source>
        <strain evidence="2">CCUG 56608</strain>
    </source>
</reference>
<protein>
    <recommendedName>
        <fullName evidence="3">Spore coat protein YutH</fullName>
    </recommendedName>
</protein>
<accession>A0ABW3NFN7</accession>
<evidence type="ECO:0000313" key="2">
    <source>
        <dbReference type="Proteomes" id="UP001597041"/>
    </source>
</evidence>
<gene>
    <name evidence="1" type="ORF">ACFQ19_10580</name>
</gene>
<evidence type="ECO:0000313" key="1">
    <source>
        <dbReference type="EMBL" id="MFD1066468.1"/>
    </source>
</evidence>
<dbReference type="Proteomes" id="UP001597041">
    <property type="component" value="Unassembled WGS sequence"/>
</dbReference>
<name>A0ABW3NFN7_9BACI</name>
<organism evidence="1 2">
    <name type="scientific">Oceanobacillus locisalsi</name>
    <dbReference type="NCBI Taxonomy" id="546107"/>
    <lineage>
        <taxon>Bacteria</taxon>
        <taxon>Bacillati</taxon>
        <taxon>Bacillota</taxon>
        <taxon>Bacilli</taxon>
        <taxon>Bacillales</taxon>
        <taxon>Bacillaceae</taxon>
        <taxon>Oceanobacillus</taxon>
    </lineage>
</organism>